<dbReference type="Proteomes" id="UP000266385">
    <property type="component" value="Unassembled WGS sequence"/>
</dbReference>
<feature type="transmembrane region" description="Helical" evidence="1">
    <location>
        <begin position="90"/>
        <end position="111"/>
    </location>
</feature>
<organism evidence="2 3">
    <name type="scientific">Henriciella mobilis</name>
    <dbReference type="NCBI Taxonomy" id="2305467"/>
    <lineage>
        <taxon>Bacteria</taxon>
        <taxon>Pseudomonadati</taxon>
        <taxon>Pseudomonadota</taxon>
        <taxon>Alphaproteobacteria</taxon>
        <taxon>Hyphomonadales</taxon>
        <taxon>Hyphomonadaceae</taxon>
        <taxon>Henriciella</taxon>
    </lineage>
</organism>
<evidence type="ECO:0000313" key="2">
    <source>
        <dbReference type="EMBL" id="RIJ32566.1"/>
    </source>
</evidence>
<evidence type="ECO:0008006" key="4">
    <source>
        <dbReference type="Google" id="ProtNLM"/>
    </source>
</evidence>
<keyword evidence="1" id="KW-0812">Transmembrane</keyword>
<accession>A0A399RLL4</accession>
<keyword evidence="3" id="KW-1185">Reference proteome</keyword>
<reference evidence="2 3" key="1">
    <citation type="submission" date="2018-08" db="EMBL/GenBank/DDBJ databases">
        <title>Henriciella mobilis sp. nov., isolated from seawater.</title>
        <authorList>
            <person name="Cheng H."/>
            <person name="Wu Y.-H."/>
            <person name="Xu X.-W."/>
            <person name="Guo L.-L."/>
        </authorList>
    </citation>
    <scope>NUCLEOTIDE SEQUENCE [LARGE SCALE GENOMIC DNA]</scope>
    <source>
        <strain evidence="2 3">JN25</strain>
    </source>
</reference>
<evidence type="ECO:0000256" key="1">
    <source>
        <dbReference type="SAM" id="Phobius"/>
    </source>
</evidence>
<protein>
    <recommendedName>
        <fullName evidence="4">Rod shape-determining protein MreD</fullName>
    </recommendedName>
</protein>
<evidence type="ECO:0000313" key="3">
    <source>
        <dbReference type="Proteomes" id="UP000266385"/>
    </source>
</evidence>
<dbReference type="RefSeq" id="WP_119374647.1">
    <property type="nucleotide sequence ID" value="NZ_QWFX01000005.1"/>
</dbReference>
<dbReference type="EMBL" id="QWFX01000005">
    <property type="protein sequence ID" value="RIJ32566.1"/>
    <property type="molecule type" value="Genomic_DNA"/>
</dbReference>
<feature type="transmembrane region" description="Helical" evidence="1">
    <location>
        <begin position="149"/>
        <end position="174"/>
    </location>
</feature>
<sequence>MAKTRNAPDSRFAGIGRLWREAGPTTRLTAGTLLVLAIGLIGLTPKSVFGTELTWPYAALVAAFGWGRSGLAFRPMIILVIVGFAQDVSAYAPLGCFGFINLTTFGLSALVHRSFDRERSPVITTLSPIVIYAIGFAQVWLFASFNSNHIVQIAPIMQTFVITYILHIIIAPVFDLGRRASPIPGSRA</sequence>
<feature type="transmembrane region" description="Helical" evidence="1">
    <location>
        <begin position="28"/>
        <end position="45"/>
    </location>
</feature>
<feature type="transmembrane region" description="Helical" evidence="1">
    <location>
        <begin position="123"/>
        <end position="143"/>
    </location>
</feature>
<gene>
    <name evidence="2" type="ORF">D1223_01550</name>
</gene>
<dbReference type="OrthoDB" id="7618274at2"/>
<comment type="caution">
    <text evidence="2">The sequence shown here is derived from an EMBL/GenBank/DDBJ whole genome shotgun (WGS) entry which is preliminary data.</text>
</comment>
<feature type="transmembrane region" description="Helical" evidence="1">
    <location>
        <begin position="57"/>
        <end position="84"/>
    </location>
</feature>
<keyword evidence="1" id="KW-0472">Membrane</keyword>
<name>A0A399RLL4_9PROT</name>
<keyword evidence="1" id="KW-1133">Transmembrane helix</keyword>
<dbReference type="AlphaFoldDB" id="A0A399RLL4"/>
<proteinExistence type="predicted"/>